<keyword evidence="2" id="KW-0812">Transmembrane</keyword>
<feature type="transmembrane region" description="Helical" evidence="2">
    <location>
        <begin position="153"/>
        <end position="173"/>
    </location>
</feature>
<feature type="transmembrane region" description="Helical" evidence="2">
    <location>
        <begin position="57"/>
        <end position="76"/>
    </location>
</feature>
<feature type="transmembrane region" description="Helical" evidence="2">
    <location>
        <begin position="21"/>
        <end position="45"/>
    </location>
</feature>
<keyword evidence="1" id="KW-0175">Coiled coil</keyword>
<dbReference type="Proteomes" id="UP000178797">
    <property type="component" value="Unassembled WGS sequence"/>
</dbReference>
<gene>
    <name evidence="3" type="ORF">A2W05_01795</name>
</gene>
<accession>A0A1F7RX38</accession>
<evidence type="ECO:0000313" key="4">
    <source>
        <dbReference type="Proteomes" id="UP000178797"/>
    </source>
</evidence>
<feature type="coiled-coil region" evidence="1">
    <location>
        <begin position="544"/>
        <end position="571"/>
    </location>
</feature>
<name>A0A1F7RX38_9BACT</name>
<evidence type="ECO:0000256" key="1">
    <source>
        <dbReference type="SAM" id="Coils"/>
    </source>
</evidence>
<evidence type="ECO:0000256" key="2">
    <source>
        <dbReference type="SAM" id="Phobius"/>
    </source>
</evidence>
<sequence length="732" mass="81956">MGSPLDRITLRLNNVKRSVKRLFIIDGISRLLMFIGLFLAATFLLDWSLDLPKEIRIIFLFAGVVVLILILVRYVVYPTTVKITDDDLAIMIEEKHPQLEEGLISAIQLSREVASDGKYNCFNSPTLIGAVVDSATQSSENINFDSIIVRRNVFNISCIAIFIIFTFIAFASYCNNYSAIYFSRLIGGGTKWPQQTYLSIEDFKEQKKIVAKGDDLIITAIAKGKIPKRASIYYKFDTGENGKDSMKAINLIEGRFEYVFPKVMGPLNFHVEGGDDVTAIHYVYTLTPPTVENITYLLGYPKYTGLTNTSPDKPEEGGNIRAPIGTKVAIKGLCNEEIESAQLTISTNSKDSSTDDKTTTMKLFPDANGKDKIISGEFYVVNMSSEYTITLKAKNGLSNRDPIRYTIKGVVDNGPMISVKDPTTDEYLTDIAVRPLAIETADDYGILEIALSRKVISQTNATEQVTVFGSQENTPLEYGGKFIKTKYALDVSKLNVKQGDVVEYYYRATDNAERIQTDEGSAVEHNVTKTKSYRFWIVSVSELEKRLAADIESIKNELRIQKKNEEFLRQRVINIGRKYGKVDEFTQEQRAEVKSTELDQNQIGQKLEGMVRKIDIVLKQGVYNKIFDEKSSQKLEGVKSILSEIIDSPADRSKVGKSSAASMLISSAYKSKNGGERADTIGRAERIQDDIVLDLTSALALLEEWATYQEVVRITREILEAQKNVNKGIKPE</sequence>
<evidence type="ECO:0008006" key="5">
    <source>
        <dbReference type="Google" id="ProtNLM"/>
    </source>
</evidence>
<evidence type="ECO:0000313" key="3">
    <source>
        <dbReference type="EMBL" id="OGL45628.1"/>
    </source>
</evidence>
<keyword evidence="2" id="KW-0472">Membrane</keyword>
<reference evidence="3 4" key="1">
    <citation type="journal article" date="2016" name="Nat. Commun.">
        <title>Thousands of microbial genomes shed light on interconnected biogeochemical processes in an aquifer system.</title>
        <authorList>
            <person name="Anantharaman K."/>
            <person name="Brown C.T."/>
            <person name="Hug L.A."/>
            <person name="Sharon I."/>
            <person name="Castelle C.J."/>
            <person name="Probst A.J."/>
            <person name="Thomas B.C."/>
            <person name="Singh A."/>
            <person name="Wilkins M.J."/>
            <person name="Karaoz U."/>
            <person name="Brodie E.L."/>
            <person name="Williams K.H."/>
            <person name="Hubbard S.S."/>
            <person name="Banfield J.F."/>
        </authorList>
    </citation>
    <scope>NUCLEOTIDE SEQUENCE [LARGE SCALE GENOMIC DNA]</scope>
</reference>
<dbReference type="AlphaFoldDB" id="A0A1F7RX38"/>
<proteinExistence type="predicted"/>
<comment type="caution">
    <text evidence="3">The sequence shown here is derived from an EMBL/GenBank/DDBJ whole genome shotgun (WGS) entry which is preliminary data.</text>
</comment>
<protein>
    <recommendedName>
        <fullName evidence="5">DUF4175 domain-containing protein</fullName>
    </recommendedName>
</protein>
<keyword evidence="2" id="KW-1133">Transmembrane helix</keyword>
<dbReference type="EMBL" id="MGDE01000123">
    <property type="protein sequence ID" value="OGL45628.1"/>
    <property type="molecule type" value="Genomic_DNA"/>
</dbReference>
<organism evidence="3 4">
    <name type="scientific">Candidatus Schekmanbacteria bacterium RBG_16_38_10</name>
    <dbReference type="NCBI Taxonomy" id="1817879"/>
    <lineage>
        <taxon>Bacteria</taxon>
        <taxon>Candidatus Schekmaniibacteriota</taxon>
    </lineage>
</organism>